<keyword evidence="7" id="KW-1185">Reference proteome</keyword>
<evidence type="ECO:0000256" key="3">
    <source>
        <dbReference type="ARBA" id="ARBA00022840"/>
    </source>
</evidence>
<name>A0A5S5C429_9BACL</name>
<dbReference type="GO" id="GO:0046872">
    <property type="term" value="F:metal ion binding"/>
    <property type="evidence" value="ECO:0007669"/>
    <property type="project" value="InterPro"/>
</dbReference>
<reference evidence="6 7" key="1">
    <citation type="submission" date="2019-07" db="EMBL/GenBank/DDBJ databases">
        <title>Genomic Encyclopedia of Type Strains, Phase III (KMG-III): the genomes of soil and plant-associated and newly described type strains.</title>
        <authorList>
            <person name="Whitman W."/>
        </authorList>
    </citation>
    <scope>NUCLEOTIDE SEQUENCE [LARGE SCALE GENOMIC DNA]</scope>
    <source>
        <strain evidence="6 7">BL24</strain>
    </source>
</reference>
<dbReference type="InterPro" id="IPR052032">
    <property type="entry name" value="ATP-dep_AA_Ligase"/>
</dbReference>
<protein>
    <submittedName>
        <fullName evidence="6">ATP-grasp domain-containing protein</fullName>
    </submittedName>
</protein>
<dbReference type="PANTHER" id="PTHR43585:SF2">
    <property type="entry name" value="ATP-GRASP ENZYME FSQD"/>
    <property type="match status" value="1"/>
</dbReference>
<accession>A0A5S5C429</accession>
<evidence type="ECO:0000313" key="6">
    <source>
        <dbReference type="EMBL" id="TYP73080.1"/>
    </source>
</evidence>
<dbReference type="InterPro" id="IPR011761">
    <property type="entry name" value="ATP-grasp"/>
</dbReference>
<dbReference type="InterPro" id="IPR040570">
    <property type="entry name" value="LAL_C2"/>
</dbReference>
<keyword evidence="3 4" id="KW-0067">ATP-binding</keyword>
<evidence type="ECO:0000256" key="2">
    <source>
        <dbReference type="ARBA" id="ARBA00022741"/>
    </source>
</evidence>
<dbReference type="PROSITE" id="PS50975">
    <property type="entry name" value="ATP_GRASP"/>
    <property type="match status" value="1"/>
</dbReference>
<keyword evidence="1" id="KW-0436">Ligase</keyword>
<dbReference type="Proteomes" id="UP000323257">
    <property type="component" value="Unassembled WGS sequence"/>
</dbReference>
<dbReference type="Pfam" id="PF18603">
    <property type="entry name" value="LAL_C2"/>
    <property type="match status" value="1"/>
</dbReference>
<dbReference type="GO" id="GO:0005524">
    <property type="term" value="F:ATP binding"/>
    <property type="evidence" value="ECO:0007669"/>
    <property type="project" value="UniProtKB-UniRule"/>
</dbReference>
<evidence type="ECO:0000259" key="5">
    <source>
        <dbReference type="PROSITE" id="PS50975"/>
    </source>
</evidence>
<proteinExistence type="predicted"/>
<dbReference type="Gene3D" id="3.40.50.20">
    <property type="match status" value="1"/>
</dbReference>
<dbReference type="RefSeq" id="WP_148930652.1">
    <property type="nucleotide sequence ID" value="NZ_VNHS01000007.1"/>
</dbReference>
<dbReference type="Pfam" id="PF13535">
    <property type="entry name" value="ATP-grasp_4"/>
    <property type="match status" value="1"/>
</dbReference>
<dbReference type="InterPro" id="IPR041472">
    <property type="entry name" value="BL00235/CARNS1_N"/>
</dbReference>
<feature type="domain" description="ATP-grasp" evidence="5">
    <location>
        <begin position="115"/>
        <end position="307"/>
    </location>
</feature>
<dbReference type="SUPFAM" id="SSF56059">
    <property type="entry name" value="Glutathione synthetase ATP-binding domain-like"/>
    <property type="match status" value="1"/>
</dbReference>
<dbReference type="PANTHER" id="PTHR43585">
    <property type="entry name" value="FUMIPYRROLE BIOSYNTHESIS PROTEIN C"/>
    <property type="match status" value="1"/>
</dbReference>
<dbReference type="AlphaFoldDB" id="A0A5S5C429"/>
<keyword evidence="2 4" id="KW-0547">Nucleotide-binding</keyword>
<evidence type="ECO:0000256" key="4">
    <source>
        <dbReference type="PROSITE-ProRule" id="PRU00409"/>
    </source>
</evidence>
<evidence type="ECO:0000313" key="7">
    <source>
        <dbReference type="Proteomes" id="UP000323257"/>
    </source>
</evidence>
<organism evidence="6 7">
    <name type="scientific">Paenibacillus methanolicus</name>
    <dbReference type="NCBI Taxonomy" id="582686"/>
    <lineage>
        <taxon>Bacteria</taxon>
        <taxon>Bacillati</taxon>
        <taxon>Bacillota</taxon>
        <taxon>Bacilli</taxon>
        <taxon>Bacillales</taxon>
        <taxon>Paenibacillaceae</taxon>
        <taxon>Paenibacillus</taxon>
    </lineage>
</organism>
<sequence length="411" mass="45513">MKADKAAAKRMLMIGGWTDIYRKAHACGLEVTLVQEKSKIKFEDLAYIDELITSELDDPDLLDLFEVRHQKKPYDCVVSFQEMGVLTAALLQEKLNLPGNPLFPVLTTRDKGKMRAFMKENDFPSVPYALVTETADVLEFIDEHQLPVILKPSYGTGSAQIHKITEIPQIAPALAQIKSAYVSGDILVEKYITGTEVSVEGFTWNGRHTMIAVTDKFTTGAPHFVETGHNMPSSLPANIIEEAKRISAALMDLIGHQYGPSHTEIIVAEDGMYVVETHTRVGGDYIFEMVERVYGFDLFTQTFNGFLSGQPNLDNGFTGQAAAIRYLQLPPGKVSVLEGVDALGELPGLVKYQIDVQQGEETKPFTKSMERNGFILAEGSTTKEAVQAIERGWSSLRIEVNQPVTAQHDML</sequence>
<gene>
    <name evidence="6" type="ORF">BCM02_10764</name>
</gene>
<dbReference type="Pfam" id="PF18130">
    <property type="entry name" value="ATPgrasp_N"/>
    <property type="match status" value="1"/>
</dbReference>
<comment type="caution">
    <text evidence="6">The sequence shown here is derived from an EMBL/GenBank/DDBJ whole genome shotgun (WGS) entry which is preliminary data.</text>
</comment>
<dbReference type="OrthoDB" id="9803907at2"/>
<evidence type="ECO:0000256" key="1">
    <source>
        <dbReference type="ARBA" id="ARBA00022598"/>
    </source>
</evidence>
<dbReference type="EMBL" id="VNHS01000007">
    <property type="protein sequence ID" value="TYP73080.1"/>
    <property type="molecule type" value="Genomic_DNA"/>
</dbReference>
<dbReference type="Gene3D" id="3.30.470.20">
    <property type="entry name" value="ATP-grasp fold, B domain"/>
    <property type="match status" value="1"/>
</dbReference>
<dbReference type="GO" id="GO:0016874">
    <property type="term" value="F:ligase activity"/>
    <property type="evidence" value="ECO:0007669"/>
    <property type="project" value="UniProtKB-KW"/>
</dbReference>